<proteinExistence type="predicted"/>
<dbReference type="Gene3D" id="3.40.50.2000">
    <property type="entry name" value="Glycogen Phosphorylase B"/>
    <property type="match status" value="2"/>
</dbReference>
<accession>A0A437PI58</accession>
<dbReference type="GO" id="GO:0016757">
    <property type="term" value="F:glycosyltransferase activity"/>
    <property type="evidence" value="ECO:0007669"/>
    <property type="project" value="UniProtKB-ARBA"/>
</dbReference>
<name>A0A437PI58_9HYPH</name>
<dbReference type="EMBL" id="SACP01000001">
    <property type="protein sequence ID" value="RVU21958.1"/>
    <property type="molecule type" value="Genomic_DNA"/>
</dbReference>
<dbReference type="InterPro" id="IPR028098">
    <property type="entry name" value="Glyco_trans_4-like_N"/>
</dbReference>
<feature type="domain" description="Glycosyltransferase subfamily 4-like N-terminal" evidence="1">
    <location>
        <begin position="61"/>
        <end position="234"/>
    </location>
</feature>
<dbReference type="AlphaFoldDB" id="A0A437PI58"/>
<dbReference type="PANTHER" id="PTHR12526">
    <property type="entry name" value="GLYCOSYLTRANSFERASE"/>
    <property type="match status" value="1"/>
</dbReference>
<dbReference type="Pfam" id="PF13692">
    <property type="entry name" value="Glyco_trans_1_4"/>
    <property type="match status" value="1"/>
</dbReference>
<comment type="caution">
    <text evidence="2">The sequence shown here is derived from an EMBL/GenBank/DDBJ whole genome shotgun (WGS) entry which is preliminary data.</text>
</comment>
<evidence type="ECO:0000313" key="3">
    <source>
        <dbReference type="Proteomes" id="UP000286997"/>
    </source>
</evidence>
<gene>
    <name evidence="2" type="ORF">EOE48_01210</name>
</gene>
<dbReference type="OrthoDB" id="9806708at2"/>
<dbReference type="Proteomes" id="UP000286997">
    <property type="component" value="Unassembled WGS sequence"/>
</dbReference>
<protein>
    <submittedName>
        <fullName evidence="2">Glycosyltransferase family 1 protein</fullName>
    </submittedName>
</protein>
<dbReference type="SUPFAM" id="SSF53756">
    <property type="entry name" value="UDP-Glycosyltransferase/glycogen phosphorylase"/>
    <property type="match status" value="1"/>
</dbReference>
<organism evidence="2 3">
    <name type="scientific">Methylobacterium oryzihabitans</name>
    <dbReference type="NCBI Taxonomy" id="2499852"/>
    <lineage>
        <taxon>Bacteria</taxon>
        <taxon>Pseudomonadati</taxon>
        <taxon>Pseudomonadota</taxon>
        <taxon>Alphaproteobacteria</taxon>
        <taxon>Hyphomicrobiales</taxon>
        <taxon>Methylobacteriaceae</taxon>
        <taxon>Methylobacterium</taxon>
    </lineage>
</organism>
<evidence type="ECO:0000313" key="2">
    <source>
        <dbReference type="EMBL" id="RVU21958.1"/>
    </source>
</evidence>
<reference evidence="2 3" key="1">
    <citation type="submission" date="2019-01" db="EMBL/GenBank/DDBJ databases">
        <authorList>
            <person name="Chen W.-M."/>
        </authorList>
    </citation>
    <scope>NUCLEOTIDE SEQUENCE [LARGE SCALE GENOMIC DNA]</scope>
    <source>
        <strain evidence="2 3">TER-1</strain>
    </source>
</reference>
<sequence length="429" mass="45456">MPRPGRGRAPAERSRESIVAVSLLRVAEPLPEAPPETRPQTVPVAEPVLRQRILHVFRAPVGGLFRHVVDAARMQAEAGHEVGLFCDSLTGGARAEAALAGLAPRLALGLTRVPMRRNPHATDLAALVRLHGLVRRIRPTVLHGHGSKGGLYARLVPGPFGVAAPVRAYTPHGGSFNYHPGTPLHRLYMAVEGLLSLRTDVFLFESAYIAGRHRAFVGPTDRLVRIVHNGLDTAEFAPIAPAAERHDLVYIGELREAKGVPVLFDALARLRDHGRVLSLLVVGSGPDEATLKARVAELGLDGAVTFEPPQPIRQALSRGTVMVVPSLAESLPYVVLEAVAAAQPLVSTDVGGIPEILGPAADALVPPNDFIALAGALARKLDQSPEARAGEAAALSAFVRCRFSMRQMTDDGLAGYAAARPPSPVPAQA</sequence>
<evidence type="ECO:0000259" key="1">
    <source>
        <dbReference type="Pfam" id="PF13439"/>
    </source>
</evidence>
<keyword evidence="2" id="KW-0808">Transferase</keyword>
<dbReference type="Pfam" id="PF13439">
    <property type="entry name" value="Glyco_transf_4"/>
    <property type="match status" value="1"/>
</dbReference>
<keyword evidence="3" id="KW-1185">Reference proteome</keyword>